<proteinExistence type="inferred from homology"/>
<dbReference type="InterPro" id="IPR006035">
    <property type="entry name" value="Ureohydrolase"/>
</dbReference>
<comment type="caution">
    <text evidence="5">The sequence shown here is derived from an EMBL/GenBank/DDBJ whole genome shotgun (WGS) entry which is preliminary data.</text>
</comment>
<accession>A0ABV4HX84</accession>
<dbReference type="SUPFAM" id="SSF52768">
    <property type="entry name" value="Arginase/deacetylase"/>
    <property type="match status" value="1"/>
</dbReference>
<name>A0ABV4HX84_9GAMM</name>
<protein>
    <submittedName>
        <fullName evidence="5">Arginase family protein</fullName>
        <ecNumber evidence="5">3.5.3.-</ecNumber>
    </submittedName>
</protein>
<evidence type="ECO:0000313" key="6">
    <source>
        <dbReference type="Proteomes" id="UP001566331"/>
    </source>
</evidence>
<evidence type="ECO:0000256" key="3">
    <source>
        <dbReference type="ARBA" id="ARBA00023211"/>
    </source>
</evidence>
<dbReference type="GO" id="GO:0016787">
    <property type="term" value="F:hydrolase activity"/>
    <property type="evidence" value="ECO:0007669"/>
    <property type="project" value="UniProtKB-KW"/>
</dbReference>
<dbReference type="PANTHER" id="PTHR43782:SF3">
    <property type="entry name" value="ARGINASE"/>
    <property type="match status" value="1"/>
</dbReference>
<dbReference type="EMBL" id="JBFWIC010000024">
    <property type="protein sequence ID" value="MEZ0475984.1"/>
    <property type="molecule type" value="Genomic_DNA"/>
</dbReference>
<dbReference type="PANTHER" id="PTHR43782">
    <property type="entry name" value="ARGINASE"/>
    <property type="match status" value="1"/>
</dbReference>
<organism evidence="5 6">
    <name type="scientific">Luteimonas salinilitoris</name>
    <dbReference type="NCBI Taxonomy" id="3237697"/>
    <lineage>
        <taxon>Bacteria</taxon>
        <taxon>Pseudomonadati</taxon>
        <taxon>Pseudomonadota</taxon>
        <taxon>Gammaproteobacteria</taxon>
        <taxon>Lysobacterales</taxon>
        <taxon>Lysobacteraceae</taxon>
        <taxon>Luteimonas</taxon>
    </lineage>
</organism>
<dbReference type="EC" id="3.5.3.-" evidence="5"/>
<evidence type="ECO:0000256" key="4">
    <source>
        <dbReference type="PROSITE-ProRule" id="PRU00742"/>
    </source>
</evidence>
<dbReference type="Pfam" id="PF00491">
    <property type="entry name" value="Arginase"/>
    <property type="match status" value="1"/>
</dbReference>
<evidence type="ECO:0000256" key="1">
    <source>
        <dbReference type="ARBA" id="ARBA00022723"/>
    </source>
</evidence>
<dbReference type="PROSITE" id="PS51409">
    <property type="entry name" value="ARGINASE_2"/>
    <property type="match status" value="1"/>
</dbReference>
<keyword evidence="3" id="KW-0464">Manganese</keyword>
<dbReference type="InterPro" id="IPR023696">
    <property type="entry name" value="Ureohydrolase_dom_sf"/>
</dbReference>
<reference evidence="5 6" key="1">
    <citation type="submission" date="2024-07" db="EMBL/GenBank/DDBJ databases">
        <title>Luteimonas salilacus sp. nov., isolated from the shore soil of Salt Lake in Tibet of China.</title>
        <authorList>
            <person name="Zhang X."/>
            <person name="Li A."/>
        </authorList>
    </citation>
    <scope>NUCLEOTIDE SEQUENCE [LARGE SCALE GENOMIC DNA]</scope>
    <source>
        <strain evidence="5 6">B3-2-R+30</strain>
    </source>
</reference>
<dbReference type="CDD" id="cd09999">
    <property type="entry name" value="Arginase-like_1"/>
    <property type="match status" value="1"/>
</dbReference>
<keyword evidence="6" id="KW-1185">Reference proteome</keyword>
<feature type="non-terminal residue" evidence="5">
    <location>
        <position position="293"/>
    </location>
</feature>
<comment type="similarity">
    <text evidence="4">Belongs to the arginase family.</text>
</comment>
<dbReference type="RefSeq" id="WP_370565420.1">
    <property type="nucleotide sequence ID" value="NZ_JBFWIB010000017.1"/>
</dbReference>
<evidence type="ECO:0000256" key="2">
    <source>
        <dbReference type="ARBA" id="ARBA00022801"/>
    </source>
</evidence>
<gene>
    <name evidence="5" type="ORF">AB6713_15395</name>
</gene>
<dbReference type="Gene3D" id="3.40.800.10">
    <property type="entry name" value="Ureohydrolase domain"/>
    <property type="match status" value="1"/>
</dbReference>
<sequence>MRPKTAVIDAPSNLGLRPPKEGCVPGCYKMPWALRNAGLISALDAVDLGCVVPPRYDPSWQPGNTTRNSREIAAYSAKLAAIVEETLERGLFPLVVGGDCSILIGTGLALKRRGTHGLLFLDGHTDFRHLGNTGKIDAAAGEDLAISVGLGDAGLTNLSAAGANFQPKHVAVLGPRQHDEHLDELKQMSIYFATSTALQESGQDIIEQALRVVTDKTLGFWVHIDFDVVDASEMFAADCPEPGGISFSELSHIIAAARSTTGCLGMDITIYDPDLDAEALCAPRIVSCLSKAL</sequence>
<keyword evidence="1" id="KW-0479">Metal-binding</keyword>
<dbReference type="Proteomes" id="UP001566331">
    <property type="component" value="Unassembled WGS sequence"/>
</dbReference>
<evidence type="ECO:0000313" key="5">
    <source>
        <dbReference type="EMBL" id="MEZ0475984.1"/>
    </source>
</evidence>
<keyword evidence="2 5" id="KW-0378">Hydrolase</keyword>